<name>A0A345ZSP5_9HYPH</name>
<dbReference type="Gene3D" id="3.40.50.300">
    <property type="entry name" value="P-loop containing nucleotide triphosphate hydrolases"/>
    <property type="match status" value="1"/>
</dbReference>
<feature type="domain" description="AAA+ ATPase" evidence="1">
    <location>
        <begin position="37"/>
        <end position="196"/>
    </location>
</feature>
<dbReference type="InterPro" id="IPR050238">
    <property type="entry name" value="DNA_Rep/Repair_Clamp_Loader"/>
</dbReference>
<dbReference type="PANTHER" id="PTHR11669">
    <property type="entry name" value="REPLICATION FACTOR C / DNA POLYMERASE III GAMMA-TAU SUBUNIT"/>
    <property type="match status" value="1"/>
</dbReference>
<organism evidence="2 3">
    <name type="scientific">Pseudolabrys taiwanensis</name>
    <dbReference type="NCBI Taxonomy" id="331696"/>
    <lineage>
        <taxon>Bacteria</taxon>
        <taxon>Pseudomonadati</taxon>
        <taxon>Pseudomonadota</taxon>
        <taxon>Alphaproteobacteria</taxon>
        <taxon>Hyphomicrobiales</taxon>
        <taxon>Xanthobacteraceae</taxon>
        <taxon>Pseudolabrys</taxon>
    </lineage>
</organism>
<dbReference type="InterPro" id="IPR027417">
    <property type="entry name" value="P-loop_NTPase"/>
</dbReference>
<dbReference type="EMBL" id="CP031417">
    <property type="protein sequence ID" value="AXK79942.1"/>
    <property type="molecule type" value="Genomic_DNA"/>
</dbReference>
<dbReference type="InterPro" id="IPR003593">
    <property type="entry name" value="AAA+_ATPase"/>
</dbReference>
<keyword evidence="2" id="KW-0548">Nucleotidyltransferase</keyword>
<protein>
    <submittedName>
        <fullName evidence="2">DNA polymerase III subunit delta</fullName>
        <ecNumber evidence="2">2.7.7.7</ecNumber>
    </submittedName>
</protein>
<dbReference type="OrthoDB" id="9811073at2"/>
<evidence type="ECO:0000313" key="2">
    <source>
        <dbReference type="EMBL" id="AXK79942.1"/>
    </source>
</evidence>
<keyword evidence="2" id="KW-0808">Transferase</keyword>
<dbReference type="Pfam" id="PF13177">
    <property type="entry name" value="DNA_pol3_delta2"/>
    <property type="match status" value="1"/>
</dbReference>
<dbReference type="AlphaFoldDB" id="A0A345ZSP5"/>
<gene>
    <name evidence="2" type="ORF">DW352_05065</name>
</gene>
<keyword evidence="3" id="KW-1185">Reference proteome</keyword>
<dbReference type="KEGG" id="ptaw:DW352_05065"/>
<dbReference type="SMART" id="SM00382">
    <property type="entry name" value="AAA"/>
    <property type="match status" value="1"/>
</dbReference>
<dbReference type="RefSeq" id="WP_115689112.1">
    <property type="nucleotide sequence ID" value="NZ_CP031417.1"/>
</dbReference>
<reference evidence="2 3" key="1">
    <citation type="submission" date="2018-07" db="EMBL/GenBank/DDBJ databases">
        <authorList>
            <person name="Quirk P.G."/>
            <person name="Krulwich T.A."/>
        </authorList>
    </citation>
    <scope>NUCLEOTIDE SEQUENCE [LARGE SCALE GENOMIC DNA]</scope>
    <source>
        <strain evidence="2 3">CC-BB4</strain>
    </source>
</reference>
<dbReference type="NCBIfam" id="NF005677">
    <property type="entry name" value="PRK07471.1"/>
    <property type="match status" value="1"/>
</dbReference>
<dbReference type="GO" id="GO:0009360">
    <property type="term" value="C:DNA polymerase III complex"/>
    <property type="evidence" value="ECO:0007669"/>
    <property type="project" value="TreeGrafter"/>
</dbReference>
<dbReference type="PANTHER" id="PTHR11669:SF8">
    <property type="entry name" value="DNA POLYMERASE III SUBUNIT DELTA"/>
    <property type="match status" value="1"/>
</dbReference>
<dbReference type="GO" id="GO:0003887">
    <property type="term" value="F:DNA-directed DNA polymerase activity"/>
    <property type="evidence" value="ECO:0007669"/>
    <property type="project" value="UniProtKB-EC"/>
</dbReference>
<proteinExistence type="predicted"/>
<dbReference type="GO" id="GO:0006261">
    <property type="term" value="P:DNA-templated DNA replication"/>
    <property type="evidence" value="ECO:0007669"/>
    <property type="project" value="TreeGrafter"/>
</dbReference>
<dbReference type="SUPFAM" id="SSF52540">
    <property type="entry name" value="P-loop containing nucleoside triphosphate hydrolases"/>
    <property type="match status" value="1"/>
</dbReference>
<dbReference type="Proteomes" id="UP000254889">
    <property type="component" value="Chromosome"/>
</dbReference>
<accession>A0A345ZSP5</accession>
<dbReference type="EC" id="2.7.7.7" evidence="2"/>
<evidence type="ECO:0000313" key="3">
    <source>
        <dbReference type="Proteomes" id="UP000254889"/>
    </source>
</evidence>
<sequence>MSEASDDDLPHPRATNVLFGHADAERALLDAYKSGRVPHAWLIGGPPGIGKATLAYRFARFVLAHPDPQAAEVQNATSLAVDPDNPVAHRIAAQAQGDLLALERVINEQTGKLYTVIRVDDVRRTVSFFGSTAGEGGWRIAIVDSVDDLQREGANALLKVLEEPPARTLLLLVSHAPGRVLATIRSRCRRLLLRPLDEADVVAAAAAAGGRSADDPELLEAARAAGGSVARTLALLDGAALGLRQRVLDLIAQLPNPDPRALHALGDALGGTDPATLETFMDLVNDWLSSRLTDATQDKRRLAAVAETWDKVNRAARDVEIYNLERKPLVFNVFGALSDTARA</sequence>
<evidence type="ECO:0000259" key="1">
    <source>
        <dbReference type="SMART" id="SM00382"/>
    </source>
</evidence>